<proteinExistence type="predicted"/>
<accession>A0ABS1J6H0</accession>
<organism evidence="2 3">
    <name type="scientific">Tumebacillus amylolyticus</name>
    <dbReference type="NCBI Taxonomy" id="2801339"/>
    <lineage>
        <taxon>Bacteria</taxon>
        <taxon>Bacillati</taxon>
        <taxon>Bacillota</taxon>
        <taxon>Bacilli</taxon>
        <taxon>Bacillales</taxon>
        <taxon>Alicyclobacillaceae</taxon>
        <taxon>Tumebacillus</taxon>
    </lineage>
</organism>
<dbReference type="PANTHER" id="PTHR43236">
    <property type="entry name" value="ANTITOXIN HIGA1"/>
    <property type="match status" value="1"/>
</dbReference>
<dbReference type="Proteomes" id="UP000602284">
    <property type="component" value="Unassembled WGS sequence"/>
</dbReference>
<protein>
    <submittedName>
        <fullName evidence="2">ImmA/IrrE family metallo-endopeptidase</fullName>
    </submittedName>
</protein>
<evidence type="ECO:0000313" key="3">
    <source>
        <dbReference type="Proteomes" id="UP000602284"/>
    </source>
</evidence>
<reference evidence="2 3" key="1">
    <citation type="submission" date="2021-01" db="EMBL/GenBank/DDBJ databases">
        <title>Tumebacillus sp. strain ITR2 16S ribosomal RNA gene Genome sequencing and assembly.</title>
        <authorList>
            <person name="Kang M."/>
        </authorList>
    </citation>
    <scope>NUCLEOTIDE SEQUENCE [LARGE SCALE GENOMIC DNA]</scope>
    <source>
        <strain evidence="2 3">ITR2</strain>
    </source>
</reference>
<dbReference type="RefSeq" id="WP_201631439.1">
    <property type="nucleotide sequence ID" value="NZ_JAEQNB010000001.1"/>
</dbReference>
<keyword evidence="3" id="KW-1185">Reference proteome</keyword>
<dbReference type="EMBL" id="JAEQNB010000001">
    <property type="protein sequence ID" value="MBL0385881.1"/>
    <property type="molecule type" value="Genomic_DNA"/>
</dbReference>
<evidence type="ECO:0000259" key="1">
    <source>
        <dbReference type="Pfam" id="PF06114"/>
    </source>
</evidence>
<gene>
    <name evidence="2" type="ORF">JJB07_04385</name>
</gene>
<dbReference type="PANTHER" id="PTHR43236:SF1">
    <property type="entry name" value="BLL7220 PROTEIN"/>
    <property type="match status" value="1"/>
</dbReference>
<dbReference type="InterPro" id="IPR010359">
    <property type="entry name" value="IrrE_HExxH"/>
</dbReference>
<comment type="caution">
    <text evidence="2">The sequence shown here is derived from an EMBL/GenBank/DDBJ whole genome shotgun (WGS) entry which is preliminary data.</text>
</comment>
<dbReference type="Pfam" id="PF06114">
    <property type="entry name" value="Peptidase_M78"/>
    <property type="match status" value="1"/>
</dbReference>
<name>A0ABS1J6H0_9BACL</name>
<dbReference type="Gene3D" id="1.10.10.2910">
    <property type="match status" value="1"/>
</dbReference>
<sequence length="269" mass="31782">MIGVTDTLYFSHREEYKRVERLAFQDLNIHFRGQTIRDDILRILRNRSNTHLIRFPIEDVSISAFTMRRKSKDYVYLNTWLPLDMQIFAAAHEWYHICHDAEYQRQKNDLVENLQQTYDNGILREKIANCFAACLLVPSHQLHKELLALELDKDKIRARDVLKLMDAFAVPFHAMVLRLYENGFLKPEQAEEFLALPENDPNSGVLPLVKKTGHAKRWKRVDPEVEYSCLVDLLLQNFERNFVSYDGVEKVFKELNVPLEDYLKLEEDL</sequence>
<feature type="domain" description="IrrE N-terminal-like" evidence="1">
    <location>
        <begin position="47"/>
        <end position="179"/>
    </location>
</feature>
<evidence type="ECO:0000313" key="2">
    <source>
        <dbReference type="EMBL" id="MBL0385881.1"/>
    </source>
</evidence>
<dbReference type="InterPro" id="IPR052345">
    <property type="entry name" value="Rad_response_metalloprotease"/>
</dbReference>